<dbReference type="Gene3D" id="1.10.10.10">
    <property type="entry name" value="Winged helix-like DNA-binding domain superfamily/Winged helix DNA-binding domain"/>
    <property type="match status" value="1"/>
</dbReference>
<keyword evidence="3" id="KW-0805">Transcription regulation</keyword>
<proteinExistence type="predicted"/>
<feature type="domain" description="ANTAR" evidence="5">
    <location>
        <begin position="163"/>
        <end position="224"/>
    </location>
</feature>
<dbReference type="AlphaFoldDB" id="A0A1F4T828"/>
<evidence type="ECO:0000313" key="6">
    <source>
        <dbReference type="EMBL" id="OGC28690.1"/>
    </source>
</evidence>
<reference evidence="6 7" key="1">
    <citation type="journal article" date="2016" name="Nat. Commun.">
        <title>Thousands of microbial genomes shed light on interconnected biogeochemical processes in an aquifer system.</title>
        <authorList>
            <person name="Anantharaman K."/>
            <person name="Brown C.T."/>
            <person name="Hug L.A."/>
            <person name="Sharon I."/>
            <person name="Castelle C.J."/>
            <person name="Probst A.J."/>
            <person name="Thomas B.C."/>
            <person name="Singh A."/>
            <person name="Wilkins M.J."/>
            <person name="Karaoz U."/>
            <person name="Brodie E.L."/>
            <person name="Williams K.H."/>
            <person name="Hubbard S.S."/>
            <person name="Banfield J.F."/>
        </authorList>
    </citation>
    <scope>NUCLEOTIDE SEQUENCE [LARGE SCALE GENOMIC DNA]</scope>
</reference>
<dbReference type="PROSITE" id="PS50921">
    <property type="entry name" value="ANTAR"/>
    <property type="match status" value="1"/>
</dbReference>
<comment type="caution">
    <text evidence="6">The sequence shown here is derived from an EMBL/GenBank/DDBJ whole genome shotgun (WGS) entry which is preliminary data.</text>
</comment>
<dbReference type="SUPFAM" id="SSF55781">
    <property type="entry name" value="GAF domain-like"/>
    <property type="match status" value="1"/>
</dbReference>
<sequence length="232" mass="25905">MAPNKTAKHINGLLEISRAITSDIYLEDILGLIVTVTASVMHSKICSLMLLNKENELEVKATQSISPAYKRKPNLKMGEGIAGLAALENTPIQVSDVRKDPRYLNRELAKKEKLCSLLSVPISLKGKVKGVINCYTSQPHRFSKEEISLLQTVANQAAVAIENTELMVETKVIYEELETRKIVERAKDILMRKIGACGSEAFRMIQKQSMDNRKPMREVAEAIILAESFHKV</sequence>
<name>A0A1F4T828_UNCSA</name>
<dbReference type="Proteomes" id="UP000178602">
    <property type="component" value="Unassembled WGS sequence"/>
</dbReference>
<dbReference type="InterPro" id="IPR011006">
    <property type="entry name" value="CheY-like_superfamily"/>
</dbReference>
<dbReference type="Gene3D" id="3.30.450.40">
    <property type="match status" value="1"/>
</dbReference>
<dbReference type="InterPro" id="IPR029016">
    <property type="entry name" value="GAF-like_dom_sf"/>
</dbReference>
<evidence type="ECO:0000313" key="7">
    <source>
        <dbReference type="Proteomes" id="UP000178602"/>
    </source>
</evidence>
<dbReference type="GO" id="GO:0003723">
    <property type="term" value="F:RNA binding"/>
    <property type="evidence" value="ECO:0007669"/>
    <property type="project" value="InterPro"/>
</dbReference>
<dbReference type="InterPro" id="IPR005561">
    <property type="entry name" value="ANTAR"/>
</dbReference>
<gene>
    <name evidence="6" type="ORF">A3K49_07030</name>
</gene>
<evidence type="ECO:0000259" key="5">
    <source>
        <dbReference type="PROSITE" id="PS50921"/>
    </source>
</evidence>
<dbReference type="InterPro" id="IPR036388">
    <property type="entry name" value="WH-like_DNA-bd_sf"/>
</dbReference>
<evidence type="ECO:0000256" key="4">
    <source>
        <dbReference type="ARBA" id="ARBA00023163"/>
    </source>
</evidence>
<dbReference type="EMBL" id="MEUG01000001">
    <property type="protein sequence ID" value="OGC28690.1"/>
    <property type="molecule type" value="Genomic_DNA"/>
</dbReference>
<organism evidence="6 7">
    <name type="scientific">candidate division WOR-1 bacterium RIFOXYC12_FULL_54_18</name>
    <dbReference type="NCBI Taxonomy" id="1802584"/>
    <lineage>
        <taxon>Bacteria</taxon>
        <taxon>Bacillati</taxon>
        <taxon>Saganbacteria</taxon>
    </lineage>
</organism>
<keyword evidence="2 6" id="KW-0418">Kinase</keyword>
<keyword evidence="4" id="KW-0804">Transcription</keyword>
<dbReference type="InterPro" id="IPR003018">
    <property type="entry name" value="GAF"/>
</dbReference>
<dbReference type="SUPFAM" id="SSF52172">
    <property type="entry name" value="CheY-like"/>
    <property type="match status" value="1"/>
</dbReference>
<dbReference type="Pfam" id="PF01590">
    <property type="entry name" value="GAF"/>
    <property type="match status" value="1"/>
</dbReference>
<dbReference type="SMART" id="SM00065">
    <property type="entry name" value="GAF"/>
    <property type="match status" value="1"/>
</dbReference>
<evidence type="ECO:0000256" key="2">
    <source>
        <dbReference type="ARBA" id="ARBA00022777"/>
    </source>
</evidence>
<dbReference type="SMART" id="SM01012">
    <property type="entry name" value="ANTAR"/>
    <property type="match status" value="1"/>
</dbReference>
<evidence type="ECO:0000256" key="1">
    <source>
        <dbReference type="ARBA" id="ARBA00022679"/>
    </source>
</evidence>
<keyword evidence="1" id="KW-0808">Transferase</keyword>
<evidence type="ECO:0000256" key="3">
    <source>
        <dbReference type="ARBA" id="ARBA00023015"/>
    </source>
</evidence>
<dbReference type="Pfam" id="PF03861">
    <property type="entry name" value="ANTAR"/>
    <property type="match status" value="1"/>
</dbReference>
<dbReference type="GO" id="GO:0016301">
    <property type="term" value="F:kinase activity"/>
    <property type="evidence" value="ECO:0007669"/>
    <property type="project" value="UniProtKB-KW"/>
</dbReference>
<protein>
    <submittedName>
        <fullName evidence="6">Histidine kinase</fullName>
    </submittedName>
</protein>
<accession>A0A1F4T828</accession>